<feature type="compositionally biased region" description="Low complexity" evidence="3">
    <location>
        <begin position="1151"/>
        <end position="1166"/>
    </location>
</feature>
<feature type="domain" description="PH" evidence="4">
    <location>
        <begin position="533"/>
        <end position="641"/>
    </location>
</feature>
<evidence type="ECO:0000313" key="8">
    <source>
        <dbReference type="Proteomes" id="UP000077315"/>
    </source>
</evidence>
<feature type="compositionally biased region" description="Basic and acidic residues" evidence="3">
    <location>
        <begin position="924"/>
        <end position="939"/>
    </location>
</feature>
<name>A0A162PLK9_PHYB8</name>
<dbReference type="RefSeq" id="XP_018292037.1">
    <property type="nucleotide sequence ID" value="XM_018438466.1"/>
</dbReference>
<dbReference type="InterPro" id="IPR011993">
    <property type="entry name" value="PH-like_dom_sf"/>
</dbReference>
<dbReference type="VEuPathDB" id="FungiDB:PHYBLDRAFT_181425"/>
<dbReference type="Pfam" id="PF00787">
    <property type="entry name" value="PX"/>
    <property type="match status" value="1"/>
</dbReference>
<dbReference type="SUPFAM" id="SSF64268">
    <property type="entry name" value="PX domain"/>
    <property type="match status" value="1"/>
</dbReference>
<organism evidence="7 8">
    <name type="scientific">Phycomyces blakesleeanus (strain ATCC 8743b / DSM 1359 / FGSC 10004 / NBRC 33097 / NRRL 1555)</name>
    <dbReference type="NCBI Taxonomy" id="763407"/>
    <lineage>
        <taxon>Eukaryota</taxon>
        <taxon>Fungi</taxon>
        <taxon>Fungi incertae sedis</taxon>
        <taxon>Mucoromycota</taxon>
        <taxon>Mucoromycotina</taxon>
        <taxon>Mucoromycetes</taxon>
        <taxon>Mucorales</taxon>
        <taxon>Phycomycetaceae</taxon>
        <taxon>Phycomyces</taxon>
    </lineage>
</organism>
<feature type="compositionally biased region" description="Basic and acidic residues" evidence="3">
    <location>
        <begin position="270"/>
        <end position="279"/>
    </location>
</feature>
<evidence type="ECO:0000256" key="1">
    <source>
        <dbReference type="ARBA" id="ARBA00022468"/>
    </source>
</evidence>
<dbReference type="GO" id="GO:0005096">
    <property type="term" value="F:GTPase activator activity"/>
    <property type="evidence" value="ECO:0007669"/>
    <property type="project" value="UniProtKB-KW"/>
</dbReference>
<evidence type="ECO:0000259" key="5">
    <source>
        <dbReference type="PROSITE" id="PS50195"/>
    </source>
</evidence>
<dbReference type="InterPro" id="IPR036871">
    <property type="entry name" value="PX_dom_sf"/>
</dbReference>
<dbReference type="Gene3D" id="1.10.555.10">
    <property type="entry name" value="Rho GTPase activation protein"/>
    <property type="match status" value="1"/>
</dbReference>
<keyword evidence="2" id="KW-0175">Coiled coil</keyword>
<dbReference type="InterPro" id="IPR001683">
    <property type="entry name" value="PX_dom"/>
</dbReference>
<keyword evidence="8" id="KW-1185">Reference proteome</keyword>
<evidence type="ECO:0000256" key="2">
    <source>
        <dbReference type="SAM" id="Coils"/>
    </source>
</evidence>
<feature type="compositionally biased region" description="Polar residues" evidence="3">
    <location>
        <begin position="892"/>
        <end position="923"/>
    </location>
</feature>
<dbReference type="Pfam" id="PF00620">
    <property type="entry name" value="RhoGAP"/>
    <property type="match status" value="1"/>
</dbReference>
<feature type="region of interest" description="Disordered" evidence="3">
    <location>
        <begin position="694"/>
        <end position="789"/>
    </location>
</feature>
<evidence type="ECO:0000259" key="6">
    <source>
        <dbReference type="PROSITE" id="PS50238"/>
    </source>
</evidence>
<dbReference type="SUPFAM" id="SSF50729">
    <property type="entry name" value="PH domain-like"/>
    <property type="match status" value="1"/>
</dbReference>
<dbReference type="InterPro" id="IPR008936">
    <property type="entry name" value="Rho_GTPase_activation_prot"/>
</dbReference>
<dbReference type="Gene3D" id="2.30.29.30">
    <property type="entry name" value="Pleckstrin-homology domain (PH domain)/Phosphotyrosine-binding domain (PTB)"/>
    <property type="match status" value="1"/>
</dbReference>
<evidence type="ECO:0000259" key="4">
    <source>
        <dbReference type="PROSITE" id="PS50003"/>
    </source>
</evidence>
<feature type="domain" description="Rho-GAP" evidence="6">
    <location>
        <begin position="948"/>
        <end position="1149"/>
    </location>
</feature>
<evidence type="ECO:0000256" key="3">
    <source>
        <dbReference type="SAM" id="MobiDB-lite"/>
    </source>
</evidence>
<dbReference type="Pfam" id="PF00169">
    <property type="entry name" value="PH"/>
    <property type="match status" value="1"/>
</dbReference>
<dbReference type="CDD" id="cd13277">
    <property type="entry name" value="PH_Bem3"/>
    <property type="match status" value="1"/>
</dbReference>
<dbReference type="GO" id="GO:0007165">
    <property type="term" value="P:signal transduction"/>
    <property type="evidence" value="ECO:0007669"/>
    <property type="project" value="InterPro"/>
</dbReference>
<dbReference type="InterPro" id="IPR000198">
    <property type="entry name" value="RhoGAP_dom"/>
</dbReference>
<dbReference type="PROSITE" id="PS50195">
    <property type="entry name" value="PX"/>
    <property type="match status" value="1"/>
</dbReference>
<dbReference type="InParanoid" id="A0A162PLK9"/>
<feature type="compositionally biased region" description="Polar residues" evidence="3">
    <location>
        <begin position="770"/>
        <end position="780"/>
    </location>
</feature>
<dbReference type="PROSITE" id="PS50003">
    <property type="entry name" value="PH_DOMAIN"/>
    <property type="match status" value="1"/>
</dbReference>
<evidence type="ECO:0008006" key="9">
    <source>
        <dbReference type="Google" id="ProtNLM"/>
    </source>
</evidence>
<dbReference type="SMART" id="SM00233">
    <property type="entry name" value="PH"/>
    <property type="match status" value="1"/>
</dbReference>
<feature type="compositionally biased region" description="Polar residues" evidence="3">
    <location>
        <begin position="696"/>
        <end position="711"/>
    </location>
</feature>
<dbReference type="EMBL" id="KV440980">
    <property type="protein sequence ID" value="OAD73997.1"/>
    <property type="molecule type" value="Genomic_DNA"/>
</dbReference>
<keyword evidence="1" id="KW-0343">GTPase activation</keyword>
<gene>
    <name evidence="7" type="ORF">PHYBLDRAFT_181425</name>
</gene>
<protein>
    <recommendedName>
        <fullName evidence="9">RhoGAP-domain-containing protein</fullName>
    </recommendedName>
</protein>
<sequence>MSQQKVAHGQPDEVIHLRLQNDQLWKIIEKQRVMIQSLQKDNARLAAERDGLHDKVDSLEREILRKPRVASILISPQAMKEIAESEDAMTPIDGYSSPTDSVVSNTLSTRDLSHASPMPPPRSPYRSFKESAKMVEVSELAQVAHKEQLQHQRPKQLNFSLDNPMETQPVGTAAAPLDMEGMCCLSPPGSPIPGQITPTSPHCTIIEKDALLFAKYQTANGPKKDNPKSVPMSRAATASPPSTSPLCPSSPSAEPRLFVPPQSKSTSTLDNRRTGRARDSMMPPPRTALEHDPTIRAASPPPMTYTGQQPFAHDSVLSLHVPTGSSNRKRESKIYYNTPIDIVSPTTESGQEEWPTMRVEMANGTPEVPFIQEPFLASPLSAEQLQDGMNSLAADGIANISIKVVGSNIKTNDRGKEVISFTISVGKKHPGPEDESQLYEEYEELWRVEKLYSDFLGLDSKLKTQRNRAIAGRIGKLPDKALFATNAPSKVDLRKHALELYLQHIVSLPMEDITDLCNFLSTNVIERETFRISGHKEGFLTKRGKNFGGWKTRYFVLNGSMLDYFESKDGIHLGTIRLTNAQIGRQTPGMTSVDEFNAYRHAFLIVEKKRAGSSHVNKHILCAVSDEERDEWVDVLFQNIVVDEKEIKKEEKMASEKKKKVEKPRKLSKGEIRTIGATPISNLKLEHPADVEKLTNVPNMQTPNPSLSDSTVEPIPITANLTPSISSESTDSSILSTSLPNSVTPAGWPGIDNQQHPQHPHHHQPHASYSVRTSLEQPSSRGLHPRPVIQRRSSMANLVSEEEEHGSVAVGVGVAVSDQRAPPPAGLGSCREAEESTENLLDLPDNKKTKNKANRMTFWGKKMFSSSNSNSNSNSSNSSGQQQEAVAPPSMRPSTSTENSSRGSALPNPSSGFRSFLSRTNNESSDRPGRGKVSEDGTHKPSKQVFRVPLEEAVRVSRVSEKYELPAVVFRCIEYLDAKNAVLEEGLYRLSGSNMMMKSLKERFDQEGDVNLLASKEEYDVHAIAGLLKMWLRELPTSVLTREHRTDFLHVIDLLDRKDRVNELGRLVSLLPLANYTLLRALTAHLICVVQNADVNKMTMRNVSIVFAPTLGIPATIFNLFMSEFEYIFWTTEDGDAAPRMLEDEEKQYQEEQLQLSQQSQEQQQDQSEEEHTIQITECDPVAPLQGSVKHESAPSSRPTLGRRPTLKLREEHGRSNRNSVNYIDGAPIAIVDLEMSMDGPPMLDEEEEEVDDLALTVAEDEAEHYRYPAEKHI</sequence>
<dbReference type="SMART" id="SM00324">
    <property type="entry name" value="RhoGAP"/>
    <property type="match status" value="1"/>
</dbReference>
<dbReference type="GO" id="GO:0035091">
    <property type="term" value="F:phosphatidylinositol binding"/>
    <property type="evidence" value="ECO:0007669"/>
    <property type="project" value="InterPro"/>
</dbReference>
<dbReference type="CDD" id="cd06093">
    <property type="entry name" value="PX_domain"/>
    <property type="match status" value="1"/>
</dbReference>
<feature type="compositionally biased region" description="Low complexity" evidence="3">
    <location>
        <begin position="231"/>
        <end position="253"/>
    </location>
</feature>
<dbReference type="InterPro" id="IPR050729">
    <property type="entry name" value="Rho-GAP"/>
</dbReference>
<dbReference type="Gene3D" id="3.30.1520.10">
    <property type="entry name" value="Phox-like domain"/>
    <property type="match status" value="1"/>
</dbReference>
<dbReference type="STRING" id="763407.A0A162PLK9"/>
<feature type="region of interest" description="Disordered" evidence="3">
    <location>
        <begin position="219"/>
        <end position="296"/>
    </location>
</feature>
<dbReference type="Proteomes" id="UP000077315">
    <property type="component" value="Unassembled WGS sequence"/>
</dbReference>
<feature type="domain" description="PX" evidence="5">
    <location>
        <begin position="399"/>
        <end position="527"/>
    </location>
</feature>
<evidence type="ECO:0000313" key="7">
    <source>
        <dbReference type="EMBL" id="OAD73997.1"/>
    </source>
</evidence>
<feature type="region of interest" description="Disordered" evidence="3">
    <location>
        <begin position="1145"/>
        <end position="1221"/>
    </location>
</feature>
<feature type="region of interest" description="Disordered" evidence="3">
    <location>
        <begin position="818"/>
        <end position="944"/>
    </location>
</feature>
<dbReference type="SUPFAM" id="SSF48350">
    <property type="entry name" value="GTPase activation domain, GAP"/>
    <property type="match status" value="1"/>
</dbReference>
<dbReference type="GeneID" id="28999372"/>
<dbReference type="AlphaFoldDB" id="A0A162PLK9"/>
<reference evidence="8" key="1">
    <citation type="submission" date="2015-06" db="EMBL/GenBank/DDBJ databases">
        <title>Expansion of signal transduction pathways in fungi by whole-genome duplication.</title>
        <authorList>
            <consortium name="DOE Joint Genome Institute"/>
            <person name="Corrochano L.M."/>
            <person name="Kuo A."/>
            <person name="Marcet-Houben M."/>
            <person name="Polaino S."/>
            <person name="Salamov A."/>
            <person name="Villalobos J.M."/>
            <person name="Alvarez M.I."/>
            <person name="Avalos J."/>
            <person name="Benito E.P."/>
            <person name="Benoit I."/>
            <person name="Burger G."/>
            <person name="Camino L.P."/>
            <person name="Canovas D."/>
            <person name="Cerda-Olmedo E."/>
            <person name="Cheng J.-F."/>
            <person name="Dominguez A."/>
            <person name="Elias M."/>
            <person name="Eslava A.P."/>
            <person name="Glaser F."/>
            <person name="Grimwood J."/>
            <person name="Gutierrez G."/>
            <person name="Heitman J."/>
            <person name="Henrissat B."/>
            <person name="Iturriaga E.A."/>
            <person name="Lang B.F."/>
            <person name="Lavin J.L."/>
            <person name="Lee S."/>
            <person name="Li W."/>
            <person name="Lindquist E."/>
            <person name="Lopez-Garcia S."/>
            <person name="Luque E.M."/>
            <person name="Marcos A.T."/>
            <person name="Martin J."/>
            <person name="McCluskey K."/>
            <person name="Medina H.R."/>
            <person name="Miralles-Duran A."/>
            <person name="Miyazaki A."/>
            <person name="Munoz-Torres E."/>
            <person name="Oguiza J.A."/>
            <person name="Ohm R."/>
            <person name="Olmedo M."/>
            <person name="Orejas M."/>
            <person name="Ortiz-Castellanos L."/>
            <person name="Pisabarro A.G."/>
            <person name="Rodriguez-Romero J."/>
            <person name="Ruiz-Herrera J."/>
            <person name="Ruiz-Vazquez R."/>
            <person name="Sanz C."/>
            <person name="Schackwitz W."/>
            <person name="Schmutz J."/>
            <person name="Shahriari M."/>
            <person name="Shelest E."/>
            <person name="Silva-Franco F."/>
            <person name="Soanes D."/>
            <person name="Syed K."/>
            <person name="Tagua V.G."/>
            <person name="Talbot N.J."/>
            <person name="Thon M."/>
            <person name="De vries R.P."/>
            <person name="Wiebenga A."/>
            <person name="Yadav J.S."/>
            <person name="Braun E.L."/>
            <person name="Baker S."/>
            <person name="Garre V."/>
            <person name="Horwitz B."/>
            <person name="Torres-Martinez S."/>
            <person name="Idnurm A."/>
            <person name="Herrera-Estrella A."/>
            <person name="Gabaldon T."/>
            <person name="Grigoriev I.V."/>
        </authorList>
    </citation>
    <scope>NUCLEOTIDE SEQUENCE [LARGE SCALE GENOMIC DNA]</scope>
    <source>
        <strain evidence="8">NRRL 1555(-)</strain>
    </source>
</reference>
<dbReference type="PANTHER" id="PTHR23176:SF129">
    <property type="entry name" value="RHO GTPASE ACTIVATING PROTEIN AT 16F, ISOFORM E-RELATED"/>
    <property type="match status" value="1"/>
</dbReference>
<accession>A0A162PLK9</accession>
<feature type="compositionally biased region" description="Low complexity" evidence="3">
    <location>
        <begin position="721"/>
        <end position="740"/>
    </location>
</feature>
<feature type="compositionally biased region" description="Low complexity" evidence="3">
    <location>
        <begin position="865"/>
        <end position="879"/>
    </location>
</feature>
<proteinExistence type="predicted"/>
<dbReference type="PROSITE" id="PS50238">
    <property type="entry name" value="RHOGAP"/>
    <property type="match status" value="1"/>
</dbReference>
<feature type="coiled-coil region" evidence="2">
    <location>
        <begin position="28"/>
        <end position="62"/>
    </location>
</feature>
<dbReference type="GO" id="GO:0005737">
    <property type="term" value="C:cytoplasm"/>
    <property type="evidence" value="ECO:0007669"/>
    <property type="project" value="TreeGrafter"/>
</dbReference>
<dbReference type="InterPro" id="IPR001849">
    <property type="entry name" value="PH_domain"/>
</dbReference>
<dbReference type="PANTHER" id="PTHR23176">
    <property type="entry name" value="RHO/RAC/CDC GTPASE-ACTIVATING PROTEIN"/>
    <property type="match status" value="1"/>
</dbReference>
<dbReference type="OrthoDB" id="185175at2759"/>
<feature type="region of interest" description="Disordered" evidence="3">
    <location>
        <begin position="651"/>
        <end position="673"/>
    </location>
</feature>